<name>A0AAD9ST80_PHOAM</name>
<accession>A0AAD9ST80</accession>
<dbReference type="InterPro" id="IPR051681">
    <property type="entry name" value="Ser/Thr_Kinases-Pseudokinases"/>
</dbReference>
<keyword evidence="3" id="KW-1185">Reference proteome</keyword>
<proteinExistence type="predicted"/>
<dbReference type="Gene3D" id="1.10.510.10">
    <property type="entry name" value="Transferase(Phosphotransferase) domain 1"/>
    <property type="match status" value="1"/>
</dbReference>
<dbReference type="GO" id="GO:0004674">
    <property type="term" value="F:protein serine/threonine kinase activity"/>
    <property type="evidence" value="ECO:0007669"/>
    <property type="project" value="TreeGrafter"/>
</dbReference>
<dbReference type="SUPFAM" id="SSF56112">
    <property type="entry name" value="Protein kinase-like (PK-like)"/>
    <property type="match status" value="1"/>
</dbReference>
<dbReference type="Proteomes" id="UP001265746">
    <property type="component" value="Unassembled WGS sequence"/>
</dbReference>
<dbReference type="SMART" id="SM00220">
    <property type="entry name" value="S_TKc"/>
    <property type="match status" value="1"/>
</dbReference>
<gene>
    <name evidence="2" type="ORF">N8I77_002676</name>
</gene>
<evidence type="ECO:0000313" key="2">
    <source>
        <dbReference type="EMBL" id="KAK2615955.1"/>
    </source>
</evidence>
<dbReference type="PROSITE" id="PS50011">
    <property type="entry name" value="PROTEIN_KINASE_DOM"/>
    <property type="match status" value="1"/>
</dbReference>
<dbReference type="EMBL" id="JAUJFL010000001">
    <property type="protein sequence ID" value="KAK2615955.1"/>
    <property type="molecule type" value="Genomic_DNA"/>
</dbReference>
<dbReference type="AlphaFoldDB" id="A0AAD9ST80"/>
<dbReference type="GO" id="GO:0005524">
    <property type="term" value="F:ATP binding"/>
    <property type="evidence" value="ECO:0007669"/>
    <property type="project" value="InterPro"/>
</dbReference>
<dbReference type="PROSITE" id="PS00108">
    <property type="entry name" value="PROTEIN_KINASE_ST"/>
    <property type="match status" value="1"/>
</dbReference>
<sequence length="392" mass="43195">MDLFDPTEASLSRSRRADLTWSESPRADLLSSRTNRQSLAPAASSKELACESTARSGPLSNYLTVRVAATEAGIPDVALHYPSVDFSFTQSPQQLVSFGRGLTAQVSQYITNKLDGTSWVVPEGTHLALKTFASRQFERSFSAKLARGRVYDAIVREIKILGHSKLRGHPNIVQLLFLGWQRDHPFPALAMEQGSSGSLEYLIKMTGPEINSTQKLHITIDIAVGLRVIHQAGFTHGDLKPDNVVLAQYHGQDRQIIAKLIDFGGSAQLSPDDAGPVHYTPLWSAPEVMNRDTEIDYELSDVYSYGLVAGSLWASLPGGFRDRDGNRAGSCFLMSERSTELSEQELQDLLWCLKSQHDESVSPNVVSVLRERLSLAVTDSEMTSMIKICLTN</sequence>
<evidence type="ECO:0000259" key="1">
    <source>
        <dbReference type="PROSITE" id="PS50011"/>
    </source>
</evidence>
<dbReference type="InterPro" id="IPR011009">
    <property type="entry name" value="Kinase-like_dom_sf"/>
</dbReference>
<dbReference type="InterPro" id="IPR008271">
    <property type="entry name" value="Ser/Thr_kinase_AS"/>
</dbReference>
<dbReference type="InterPro" id="IPR000719">
    <property type="entry name" value="Prot_kinase_dom"/>
</dbReference>
<evidence type="ECO:0000313" key="3">
    <source>
        <dbReference type="Proteomes" id="UP001265746"/>
    </source>
</evidence>
<protein>
    <recommendedName>
        <fullName evidence="1">Protein kinase domain-containing protein</fullName>
    </recommendedName>
</protein>
<reference evidence="2" key="1">
    <citation type="submission" date="2023-06" db="EMBL/GenBank/DDBJ databases">
        <authorList>
            <person name="Noh H."/>
        </authorList>
    </citation>
    <scope>NUCLEOTIDE SEQUENCE</scope>
    <source>
        <strain evidence="2">DUCC20226</strain>
    </source>
</reference>
<feature type="domain" description="Protein kinase" evidence="1">
    <location>
        <begin position="92"/>
        <end position="392"/>
    </location>
</feature>
<comment type="caution">
    <text evidence="2">The sequence shown here is derived from an EMBL/GenBank/DDBJ whole genome shotgun (WGS) entry which is preliminary data.</text>
</comment>
<dbReference type="PANTHER" id="PTHR44329">
    <property type="entry name" value="SERINE/THREONINE-PROTEIN KINASE TNNI3K-RELATED"/>
    <property type="match status" value="1"/>
</dbReference>
<dbReference type="Pfam" id="PF00069">
    <property type="entry name" value="Pkinase"/>
    <property type="match status" value="1"/>
</dbReference>
<organism evidence="2 3">
    <name type="scientific">Phomopsis amygdali</name>
    <name type="common">Fusicoccum amygdali</name>
    <dbReference type="NCBI Taxonomy" id="1214568"/>
    <lineage>
        <taxon>Eukaryota</taxon>
        <taxon>Fungi</taxon>
        <taxon>Dikarya</taxon>
        <taxon>Ascomycota</taxon>
        <taxon>Pezizomycotina</taxon>
        <taxon>Sordariomycetes</taxon>
        <taxon>Sordariomycetidae</taxon>
        <taxon>Diaporthales</taxon>
        <taxon>Diaporthaceae</taxon>
        <taxon>Diaporthe</taxon>
    </lineage>
</organism>